<reference evidence="14" key="1">
    <citation type="journal article" date="2019" name="Gigascience">
        <title>De novo genome assembly of the endangered Acer yangbiense, a plant species with extremely small populations endemic to Yunnan Province, China.</title>
        <authorList>
            <person name="Yang J."/>
            <person name="Wariss H.M."/>
            <person name="Tao L."/>
            <person name="Zhang R."/>
            <person name="Yun Q."/>
            <person name="Hollingsworth P."/>
            <person name="Dao Z."/>
            <person name="Luo G."/>
            <person name="Guo H."/>
            <person name="Ma Y."/>
            <person name="Sun W."/>
        </authorList>
    </citation>
    <scope>NUCLEOTIDE SEQUENCE [LARGE SCALE GENOMIC DNA]</scope>
    <source>
        <strain evidence="14">cv. Malutang</strain>
    </source>
</reference>
<evidence type="ECO:0000256" key="8">
    <source>
        <dbReference type="ARBA" id="ARBA00046341"/>
    </source>
</evidence>
<dbReference type="GO" id="GO:0061630">
    <property type="term" value="F:ubiquitin protein ligase activity"/>
    <property type="evidence" value="ECO:0007669"/>
    <property type="project" value="UniProtKB-UniRule"/>
</dbReference>
<feature type="compositionally biased region" description="Polar residues" evidence="11">
    <location>
        <begin position="1179"/>
        <end position="1193"/>
    </location>
</feature>
<dbReference type="SMART" id="SM00396">
    <property type="entry name" value="ZnF_UBR1"/>
    <property type="match status" value="1"/>
</dbReference>
<evidence type="ECO:0000256" key="11">
    <source>
        <dbReference type="SAM" id="MobiDB-lite"/>
    </source>
</evidence>
<dbReference type="EMBL" id="VAHF01000007">
    <property type="protein sequence ID" value="TXG58614.1"/>
    <property type="molecule type" value="Genomic_DNA"/>
</dbReference>
<dbReference type="InterPro" id="IPR055194">
    <property type="entry name" value="UBR1-like_WH"/>
</dbReference>
<gene>
    <name evidence="13" type="ORF">EZV62_016443</name>
</gene>
<dbReference type="FunFam" id="2.10.110.30:FF:000002">
    <property type="entry name" value="Putative e3 ubiquitin-protein ligase ubr3"/>
    <property type="match status" value="1"/>
</dbReference>
<dbReference type="CDD" id="cd19673">
    <property type="entry name" value="UBR-box_UBR3"/>
    <property type="match status" value="1"/>
</dbReference>
<feature type="zinc finger region" description="UBR-type" evidence="9">
    <location>
        <begin position="117"/>
        <end position="187"/>
    </location>
</feature>
<dbReference type="PANTHER" id="PTHR21497">
    <property type="entry name" value="UBIQUITIN LIGASE E3 ALPHA-RELATED"/>
    <property type="match status" value="1"/>
</dbReference>
<evidence type="ECO:0000256" key="7">
    <source>
        <dbReference type="ARBA" id="ARBA00022833"/>
    </source>
</evidence>
<keyword evidence="5 10" id="KW-0863">Zinc-finger</keyword>
<feature type="region of interest" description="Disordered" evidence="11">
    <location>
        <begin position="1256"/>
        <end position="1287"/>
    </location>
</feature>
<dbReference type="GO" id="GO:0071596">
    <property type="term" value="P:ubiquitin-dependent protein catabolic process via the N-end rule pathway"/>
    <property type="evidence" value="ECO:0007669"/>
    <property type="project" value="UniProtKB-UniRule"/>
</dbReference>
<evidence type="ECO:0000256" key="1">
    <source>
        <dbReference type="ARBA" id="ARBA00000900"/>
    </source>
</evidence>
<feature type="region of interest" description="Disordered" evidence="11">
    <location>
        <begin position="632"/>
        <end position="657"/>
    </location>
</feature>
<comment type="function">
    <text evidence="10">Ubiquitin ligase protein which is a component of the N-end rule pathway. Recognizes and binds to proteins bearing specific N-terminal residues that are destabilizing according to the N-end rule, leading to their ubiquitination and subsequent degradation.</text>
</comment>
<keyword evidence="3 10" id="KW-0808">Transferase</keyword>
<feature type="domain" description="UBR-type" evidence="12">
    <location>
        <begin position="117"/>
        <end position="187"/>
    </location>
</feature>
<evidence type="ECO:0000256" key="2">
    <source>
        <dbReference type="ARBA" id="ARBA00004906"/>
    </source>
</evidence>
<comment type="catalytic activity">
    <reaction evidence="1 10">
        <text>S-ubiquitinyl-[E2 ubiquitin-conjugating enzyme]-L-cysteine + [acceptor protein]-L-lysine = [E2 ubiquitin-conjugating enzyme]-L-cysteine + N(6)-ubiquitinyl-[acceptor protein]-L-lysine.</text>
        <dbReference type="EC" id="2.3.2.27"/>
    </reaction>
</comment>
<dbReference type="GO" id="GO:0005737">
    <property type="term" value="C:cytoplasm"/>
    <property type="evidence" value="ECO:0007669"/>
    <property type="project" value="TreeGrafter"/>
</dbReference>
<dbReference type="InterPro" id="IPR042065">
    <property type="entry name" value="E3_ELL-like"/>
</dbReference>
<dbReference type="PROSITE" id="PS51157">
    <property type="entry name" value="ZF_UBR"/>
    <property type="match status" value="1"/>
</dbReference>
<keyword evidence="4 10" id="KW-0479">Metal-binding</keyword>
<feature type="compositionally biased region" description="Polar residues" evidence="11">
    <location>
        <begin position="1256"/>
        <end position="1266"/>
    </location>
</feature>
<dbReference type="GO" id="GO:0000151">
    <property type="term" value="C:ubiquitin ligase complex"/>
    <property type="evidence" value="ECO:0007669"/>
    <property type="project" value="TreeGrafter"/>
</dbReference>
<feature type="compositionally biased region" description="Low complexity" evidence="11">
    <location>
        <begin position="1267"/>
        <end position="1287"/>
    </location>
</feature>
<sequence length="2241" mass="249972">MEIDSPPPDSTRLSPYDRVVRRLDHFGVSVELLDYPGIVTFARNNGSRIPELISTILPTDEEVAEVLRDAKTKNKKVSPGPNMKGRFCESMTWLQWLMFGGDPDKVLAKLAKIGQRGVCGAVWGNNDIAYRCRTCEHDPTCAICVPCFQNGNHKDHDYSIIYTGGGCCDCGDVTAWKREGFCSKHKGAEQIQPLPEKFAKSVGPILDSLFICWENKLASADSIGQENIRTTDRVVERKKFANELTIAVVEMLLEFCKNSESLLSFVSKRVISLVGLLEILVRAERFLSDVVVTKLQELLLKLLGEPVFKYEFAKVFLSYYPVFVNEAIRECSDSAIKKYPLLSTFSVQIFTVPTLTPRLVKEMNLLQLLFGCLGDIFVSCAGEDGCLQVTKWANLYDTTNRVIGDIRFVMSHVEVSKYATHDQPDISRTWMRLLAFVQGMNPVKRETGIHIKEENEYTHMPLVLDHSIANLQPLLVDGAFACAGSEETNNGFNLYKQDNGDGDSLRHAKVGRLSQESSVCGAMGRSSSSSCASQVADVMSDDACHLLVPPYVTWLTHECLRAMESWLGVDDSKSASLHDVLYPNTSSSSGSNFQALKKTLSKIRKGKNIFSRLTGSSEVDVEYIGIHENIEPDNAKSTGKDSRTTADSDIVPCKSAGSEDSGVEGDCAVELNTLYVMSLSNWPDLNYDVSSQDVSVHIPLHRLLSLILQKALRKCYGESAVSNTTNAGSENPLSAVYMDFFRHILRGFHPYGFSAFVMEHPLRIRVFCAQVHAGMWRKNGDAALSSCEWYRSVRWSEQGLELDLFLLQCCAALAPADLFVNRILGRFGLSSYLSLNPERSSEYEPVLVQEMLTLLVQILQERRFCGLTTAESLKRELVHKLAIGDATRSQLVKSLPRDLSKFEQLQEILDEVALYSNPSGFNQGMYSLHWSYWKELDLYHPRWSSRDLQVAEERYLRFCSVSALIKQLPRWTNIYQPLEGVANVATCKVILHIIRAVVFYAVFTDKSTESRAPYGVLLTALHLLALALDICSQKRKSGDESCDLGDSIPILAFASEEIGEGLHYGAGQQSLLSLLVALMGMHKKDNVDNFLEAGNCNLSSLIECLLTKFAEFDSKCMTKLQQLAPEIVSQLSQSLPSSDTSVSPLASDSEKRKAKARERQAAILEKMKAEQSKFLSSISSTADDGLTSSPDASNSDDEHDSEESVQDVCSLCHDTNSRTPVSFLILLQKSRLWSFVDRGPPSWEQVQLLGREQASISTNKVTDQSETSTSSSASGFTSTSSSASGFTSSPQLEQIVENAVNQFAYNGKPGEVKALLDFVKARFPSLRNIQVPCAASNGRENTASTLEMFERDIYSSIRKEMHVNMSCANFMEEDEGHSAAEGSLKGNRDAESVLLGKYIAALTREMSKNPSASDISRDDKSVAESTLQLPVYDVFGPVDCDGIYVSSCGHAVHQGCLDRYLSSLKERQVLLTTIEDLNFYNSMGLFSLFPLEAEMMLEWVILIGFASHVNILASFEIQLDLKPIYNRRIIFEGGHIVDPDKGEFLCPVCRQLANSVLPALPGEFQKVCKQSMIAEPMLTSREENNSLWLQQALSLIQSSANVIGKGDVEAFPLQKNERTPSNLEPVSRVIYKMYFKNKNKQKNKQDKFFGSARVSPSMIMWDILKYSIMAMEITARCEKTSATPIYAINALHKELKSSNGFVLSLLLKVAQSMRSKNSVHVLQRFRGIQLFAESICSGVSVDYPGTTCRQGGNLLTILMEVSYPDIQFWSRASDPVLARDPFSSLMWVLYCLPCPFISCEESILSLVHAFYAVALVQAVIAYSGKHQAKINELCFSDCLITDISKLLGEYGCAREYFVSNYIDPSCDIKDMIRRLSFPYLRRCALLWKLLSSSVSAPFSDRDHELDLSSHGIDHMMDSDDYSPADLNEVQELEKMFKIPPLDVVLMDGVLRSMASKWFHHFCKEFEVCKFQSVLHSTPTVPFKLMHLPHLYQDLLQRYIKQCCPDCESVLEEPALCLLCGRLCSPSWRESGCQTHAMACGAGTGVFLLIKRTTILLQRCARQAPWPSPYLDAFGEEDIEMYRGKPLYLNEERYAALTYMVASHGLDRSSRVLGQTTIGGVEMLCKMPSETGKDAQMLVMVMRHRGRHFRFSSPRNFIYMADFCWQVCSSSPEIYFCTVLDKARRTSAARVPLQINRTISMHLSFHGEPLIQGCNSCGAAASVTSFSFASYAPVDLTPLVGI</sequence>
<dbReference type="EC" id="2.3.2.27" evidence="10"/>
<dbReference type="InterPro" id="IPR036390">
    <property type="entry name" value="WH_DNA-bd_sf"/>
</dbReference>
<feature type="compositionally biased region" description="Acidic residues" evidence="11">
    <location>
        <begin position="1194"/>
        <end position="1205"/>
    </location>
</feature>
<dbReference type="Pfam" id="PF22960">
    <property type="entry name" value="WHD_UBR1"/>
    <property type="match status" value="1"/>
</dbReference>
<comment type="similarity">
    <text evidence="8 10">Belongs to the E3 ubiquitin-protein ligase UBR1-like family.</text>
</comment>
<accession>A0A5C7HP55</accession>
<dbReference type="GO" id="GO:0016567">
    <property type="term" value="P:protein ubiquitination"/>
    <property type="evidence" value="ECO:0007669"/>
    <property type="project" value="UniProtKB-UniRule"/>
</dbReference>
<dbReference type="InterPro" id="IPR003126">
    <property type="entry name" value="Znf_UBR"/>
</dbReference>
<evidence type="ECO:0000256" key="4">
    <source>
        <dbReference type="ARBA" id="ARBA00022723"/>
    </source>
</evidence>
<keyword evidence="14" id="KW-1185">Reference proteome</keyword>
<feature type="compositionally biased region" description="Polar residues" evidence="11">
    <location>
        <begin position="1134"/>
        <end position="1146"/>
    </location>
</feature>
<evidence type="ECO:0000256" key="3">
    <source>
        <dbReference type="ARBA" id="ARBA00022679"/>
    </source>
</evidence>
<feature type="region of interest" description="Disordered" evidence="11">
    <location>
        <begin position="1179"/>
        <end position="1207"/>
    </location>
</feature>
<evidence type="ECO:0000259" key="12">
    <source>
        <dbReference type="PROSITE" id="PS51157"/>
    </source>
</evidence>
<organism evidence="13 14">
    <name type="scientific">Acer yangbiense</name>
    <dbReference type="NCBI Taxonomy" id="1000413"/>
    <lineage>
        <taxon>Eukaryota</taxon>
        <taxon>Viridiplantae</taxon>
        <taxon>Streptophyta</taxon>
        <taxon>Embryophyta</taxon>
        <taxon>Tracheophyta</taxon>
        <taxon>Spermatophyta</taxon>
        <taxon>Magnoliopsida</taxon>
        <taxon>eudicotyledons</taxon>
        <taxon>Gunneridae</taxon>
        <taxon>Pentapetalae</taxon>
        <taxon>rosids</taxon>
        <taxon>malvids</taxon>
        <taxon>Sapindales</taxon>
        <taxon>Sapindaceae</taxon>
        <taxon>Hippocastanoideae</taxon>
        <taxon>Acereae</taxon>
        <taxon>Acer</taxon>
    </lineage>
</organism>
<keyword evidence="6 10" id="KW-0833">Ubl conjugation pathway</keyword>
<evidence type="ECO:0000256" key="5">
    <source>
        <dbReference type="ARBA" id="ARBA00022771"/>
    </source>
</evidence>
<name>A0A5C7HP55_9ROSI</name>
<dbReference type="UniPathway" id="UPA00143"/>
<dbReference type="PANTHER" id="PTHR21497:SF53">
    <property type="entry name" value="E3 UBIQUITIN-PROTEIN LIGASE PRT6"/>
    <property type="match status" value="1"/>
</dbReference>
<feature type="region of interest" description="Disordered" evidence="11">
    <location>
        <begin position="1134"/>
        <end position="1159"/>
    </location>
</feature>
<dbReference type="InterPro" id="IPR039164">
    <property type="entry name" value="UBR1-like"/>
</dbReference>
<comment type="caution">
    <text evidence="13">The sequence shown here is derived from an EMBL/GenBank/DDBJ whole genome shotgun (WGS) entry which is preliminary data.</text>
</comment>
<evidence type="ECO:0000256" key="9">
    <source>
        <dbReference type="PROSITE-ProRule" id="PRU00508"/>
    </source>
</evidence>
<dbReference type="Gene3D" id="2.10.110.30">
    <property type="match status" value="1"/>
</dbReference>
<dbReference type="OrthoDB" id="26387at2759"/>
<evidence type="ECO:0000256" key="6">
    <source>
        <dbReference type="ARBA" id="ARBA00022786"/>
    </source>
</evidence>
<keyword evidence="7 10" id="KW-0862">Zinc</keyword>
<proteinExistence type="inferred from homology"/>
<evidence type="ECO:0000313" key="14">
    <source>
        <dbReference type="Proteomes" id="UP000323000"/>
    </source>
</evidence>
<dbReference type="Pfam" id="PF02207">
    <property type="entry name" value="zf-UBR"/>
    <property type="match status" value="1"/>
</dbReference>
<dbReference type="GO" id="GO:0008270">
    <property type="term" value="F:zinc ion binding"/>
    <property type="evidence" value="ECO:0007669"/>
    <property type="project" value="UniProtKB-UniRule"/>
</dbReference>
<dbReference type="Gene3D" id="1.10.10.2670">
    <property type="entry name" value="E3 ubiquitin-protein ligase"/>
    <property type="match status" value="1"/>
</dbReference>
<feature type="compositionally biased region" description="Basic and acidic residues" evidence="11">
    <location>
        <begin position="632"/>
        <end position="646"/>
    </location>
</feature>
<dbReference type="Pfam" id="PF18995">
    <property type="entry name" value="PRT6_C"/>
    <property type="match status" value="1"/>
</dbReference>
<evidence type="ECO:0000313" key="13">
    <source>
        <dbReference type="EMBL" id="TXG58614.1"/>
    </source>
</evidence>
<evidence type="ECO:0000256" key="10">
    <source>
        <dbReference type="RuleBase" id="RU366018"/>
    </source>
</evidence>
<protein>
    <recommendedName>
        <fullName evidence="10">E3 ubiquitin-protein ligase</fullName>
        <ecNumber evidence="10">2.3.2.27</ecNumber>
    </recommendedName>
</protein>
<comment type="pathway">
    <text evidence="2 10">Protein modification; protein ubiquitination.</text>
</comment>
<dbReference type="InterPro" id="IPR044046">
    <property type="entry name" value="E3_ligase_UBR-like_C"/>
</dbReference>
<dbReference type="Proteomes" id="UP000323000">
    <property type="component" value="Chromosome 7"/>
</dbReference>
<dbReference type="SUPFAM" id="SSF46785">
    <property type="entry name" value="Winged helix' DNA-binding domain"/>
    <property type="match status" value="1"/>
</dbReference>